<evidence type="ECO:0000313" key="1">
    <source>
        <dbReference type="EMBL" id="VFA97345.1"/>
    </source>
</evidence>
<dbReference type="Proteomes" id="UP000290439">
    <property type="component" value="Chromosome"/>
</dbReference>
<accession>A0A4U8VXD8</accession>
<reference evidence="1 2" key="1">
    <citation type="submission" date="2019-02" db="EMBL/GenBank/DDBJ databases">
        <authorList>
            <consortium name="Pathogen Informatics"/>
        </authorList>
    </citation>
    <scope>NUCLEOTIDE SEQUENCE [LARGE SCALE GENOMIC DNA]</scope>
    <source>
        <strain evidence="1 2">3012STDY6756504</strain>
    </source>
</reference>
<protein>
    <submittedName>
        <fullName evidence="1">Uncharacterized protein</fullName>
    </submittedName>
</protein>
<organism evidence="1 2">
    <name type="scientific">Nocardia cyriacigeorgica</name>
    <dbReference type="NCBI Taxonomy" id="135487"/>
    <lineage>
        <taxon>Bacteria</taxon>
        <taxon>Bacillati</taxon>
        <taxon>Actinomycetota</taxon>
        <taxon>Actinomycetes</taxon>
        <taxon>Mycobacteriales</taxon>
        <taxon>Nocardiaceae</taxon>
        <taxon>Nocardia</taxon>
    </lineage>
</organism>
<gene>
    <name evidence="1" type="ORF">NCTC10797_01108</name>
</gene>
<sequence length="60" mass="6421">MTESLHPCATTPILAHRRILATRVREAFGNVDRAMCDDSAPALHTIDRADVHIGSGAGPQ</sequence>
<dbReference type="RefSeq" id="WP_130916243.1">
    <property type="nucleotide sequence ID" value="NZ_JADLPI010000010.1"/>
</dbReference>
<evidence type="ECO:0000313" key="2">
    <source>
        <dbReference type="Proteomes" id="UP000290439"/>
    </source>
</evidence>
<dbReference type="AlphaFoldDB" id="A0A4U8VXD8"/>
<name>A0A4U8VXD8_9NOCA</name>
<proteinExistence type="predicted"/>
<dbReference type="EMBL" id="LR215973">
    <property type="protein sequence ID" value="VFA97345.1"/>
    <property type="molecule type" value="Genomic_DNA"/>
</dbReference>